<keyword evidence="2" id="KW-1185">Reference proteome</keyword>
<dbReference type="Proteomes" id="UP001576780">
    <property type="component" value="Unassembled WGS sequence"/>
</dbReference>
<gene>
    <name evidence="1" type="ORF">ACE1CA_19645</name>
</gene>
<protein>
    <recommendedName>
        <fullName evidence="3">Ubiquitin-like domain-containing protein</fullName>
    </recommendedName>
</protein>
<dbReference type="RefSeq" id="WP_413279119.1">
    <property type="nucleotide sequence ID" value="NZ_JBHFNT010000173.1"/>
</dbReference>
<organism evidence="1 2">
    <name type="scientific">Floridaenema evergladense BLCC-F167</name>
    <dbReference type="NCBI Taxonomy" id="3153639"/>
    <lineage>
        <taxon>Bacteria</taxon>
        <taxon>Bacillati</taxon>
        <taxon>Cyanobacteriota</taxon>
        <taxon>Cyanophyceae</taxon>
        <taxon>Oscillatoriophycideae</taxon>
        <taxon>Aerosakkonematales</taxon>
        <taxon>Aerosakkonemataceae</taxon>
        <taxon>Floridanema</taxon>
        <taxon>Floridanema evergladense</taxon>
    </lineage>
</organism>
<proteinExistence type="predicted"/>
<name>A0ABV4WNT7_9CYAN</name>
<evidence type="ECO:0000313" key="1">
    <source>
        <dbReference type="EMBL" id="MFB2836749.1"/>
    </source>
</evidence>
<evidence type="ECO:0000313" key="2">
    <source>
        <dbReference type="Proteomes" id="UP001576780"/>
    </source>
</evidence>
<reference evidence="1 2" key="1">
    <citation type="submission" date="2024-09" db="EMBL/GenBank/DDBJ databases">
        <title>Floridaenema gen nov. (Aerosakkonemataceae, Aerosakkonematales ord. nov., Cyanobacteria) from benthic tropical and subtropical fresh waters, with the description of four new species.</title>
        <authorList>
            <person name="Moretto J.A."/>
            <person name="Berthold D.E."/>
            <person name="Lefler F.W."/>
            <person name="Huang I.-S."/>
            <person name="Laughinghouse H. IV."/>
        </authorList>
    </citation>
    <scope>NUCLEOTIDE SEQUENCE [LARGE SCALE GENOMIC DNA]</scope>
    <source>
        <strain evidence="1 2">BLCC-F167</strain>
    </source>
</reference>
<sequence length="66" mass="7659">MVHIRFEGRSYDVTERQLNVTPGMNDKAIKEHLARHLDVGCDRLQHYVIDRRPSGDLIIRPEAVYG</sequence>
<comment type="caution">
    <text evidence="1">The sequence shown here is derived from an EMBL/GenBank/DDBJ whole genome shotgun (WGS) entry which is preliminary data.</text>
</comment>
<evidence type="ECO:0008006" key="3">
    <source>
        <dbReference type="Google" id="ProtNLM"/>
    </source>
</evidence>
<accession>A0ABV4WNT7</accession>
<dbReference type="EMBL" id="JBHFNT010000173">
    <property type="protein sequence ID" value="MFB2836749.1"/>
    <property type="molecule type" value="Genomic_DNA"/>
</dbReference>